<feature type="transmembrane region" description="Helical" evidence="1">
    <location>
        <begin position="395"/>
        <end position="413"/>
    </location>
</feature>
<evidence type="ECO:0000313" key="4">
    <source>
        <dbReference type="Proteomes" id="UP000676325"/>
    </source>
</evidence>
<proteinExistence type="predicted"/>
<dbReference type="AlphaFoldDB" id="A0A941II34"/>
<feature type="transmembrane region" description="Helical" evidence="1">
    <location>
        <begin position="50"/>
        <end position="72"/>
    </location>
</feature>
<feature type="domain" description="Acyltransferase 3" evidence="2">
    <location>
        <begin position="5"/>
        <end position="337"/>
    </location>
</feature>
<feature type="transmembrane region" description="Helical" evidence="1">
    <location>
        <begin position="181"/>
        <end position="199"/>
    </location>
</feature>
<sequence>MTRNRYADLLRVVAIGGVVYGHWLLVSVTYRDGRLSGLDAVEYVSWGRWVTWLFQVMPIFFLVGGYVNSLSWAGHCARGEHWTWWVRDRAVRLLWPTAAYIVFALAATGVARLAGVPEPELAEAAWLGALHLWFLPVYILLIALTPAMYAAHVRWGFAVPLVMALGVTLVDIGAVGMHIHLLGYADYLLVWGSIHQWGFAWRDGRLTAKRWHLNAMIGVGGATLIVLVATRTFNVDMVGSGNTNPPSIALLAFAAAQAGLVITAEPWVNAWLARPARWNVVRRLNSLVMNVYLWHFVPVLIVAAAFYATGVFPQPAIGTAQWWEWRIIWFVLLTALFIPLLALVTWLERPMLRLPAGVGHSGTWSPGLLGVGILAASLGLARLAISGFAPGGRAPLVPLADFAVGLAAIVLTGRGRPETARRATDEAVDEAV</sequence>
<reference evidence="3" key="1">
    <citation type="submission" date="2021-04" db="EMBL/GenBank/DDBJ databases">
        <title>Genome based classification of Actinospica acidithermotolerans sp. nov., an actinobacterium isolated from an Indonesian hot spring.</title>
        <authorList>
            <person name="Kusuma A.B."/>
            <person name="Putra K.E."/>
            <person name="Nafisah S."/>
            <person name="Loh J."/>
            <person name="Nouioui I."/>
            <person name="Goodfellow M."/>
        </authorList>
    </citation>
    <scope>NUCLEOTIDE SEQUENCE</scope>
    <source>
        <strain evidence="3">MGRD01-02</strain>
    </source>
</reference>
<keyword evidence="1" id="KW-0472">Membrane</keyword>
<evidence type="ECO:0000256" key="1">
    <source>
        <dbReference type="SAM" id="Phobius"/>
    </source>
</evidence>
<feature type="transmembrane region" description="Helical" evidence="1">
    <location>
        <begin position="125"/>
        <end position="143"/>
    </location>
</feature>
<accession>A0A941II34</accession>
<dbReference type="RefSeq" id="WP_212517511.1">
    <property type="nucleotide sequence ID" value="NZ_JAGSOH010000016.1"/>
</dbReference>
<dbReference type="GO" id="GO:0016747">
    <property type="term" value="F:acyltransferase activity, transferring groups other than amino-acyl groups"/>
    <property type="evidence" value="ECO:0007669"/>
    <property type="project" value="InterPro"/>
</dbReference>
<protein>
    <submittedName>
        <fullName evidence="3">Acyltransferase</fullName>
    </submittedName>
</protein>
<feature type="transmembrane region" description="Helical" evidence="1">
    <location>
        <begin position="249"/>
        <end position="272"/>
    </location>
</feature>
<comment type="caution">
    <text evidence="3">The sequence shown here is derived from an EMBL/GenBank/DDBJ whole genome shotgun (WGS) entry which is preliminary data.</text>
</comment>
<feature type="transmembrane region" description="Helical" evidence="1">
    <location>
        <begin position="211"/>
        <end position="229"/>
    </location>
</feature>
<feature type="transmembrane region" description="Helical" evidence="1">
    <location>
        <begin position="327"/>
        <end position="347"/>
    </location>
</feature>
<name>A0A941II34_9ACTN</name>
<keyword evidence="3" id="KW-0808">Transferase</keyword>
<dbReference type="Pfam" id="PF01757">
    <property type="entry name" value="Acyl_transf_3"/>
    <property type="match status" value="1"/>
</dbReference>
<organism evidence="3 4">
    <name type="scientific">Actinospica acidithermotolerans</name>
    <dbReference type="NCBI Taxonomy" id="2828514"/>
    <lineage>
        <taxon>Bacteria</taxon>
        <taxon>Bacillati</taxon>
        <taxon>Actinomycetota</taxon>
        <taxon>Actinomycetes</taxon>
        <taxon>Catenulisporales</taxon>
        <taxon>Actinospicaceae</taxon>
        <taxon>Actinospica</taxon>
    </lineage>
</organism>
<evidence type="ECO:0000259" key="2">
    <source>
        <dbReference type="Pfam" id="PF01757"/>
    </source>
</evidence>
<feature type="transmembrane region" description="Helical" evidence="1">
    <location>
        <begin position="12"/>
        <end position="30"/>
    </location>
</feature>
<dbReference type="Proteomes" id="UP000676325">
    <property type="component" value="Unassembled WGS sequence"/>
</dbReference>
<feature type="transmembrane region" description="Helical" evidence="1">
    <location>
        <begin position="155"/>
        <end position="175"/>
    </location>
</feature>
<keyword evidence="1" id="KW-1133">Transmembrane helix</keyword>
<feature type="transmembrane region" description="Helical" evidence="1">
    <location>
        <begin position="284"/>
        <end position="307"/>
    </location>
</feature>
<feature type="transmembrane region" description="Helical" evidence="1">
    <location>
        <begin position="93"/>
        <end position="113"/>
    </location>
</feature>
<dbReference type="EMBL" id="JAGSOH010000016">
    <property type="protein sequence ID" value="MBR7826362.1"/>
    <property type="molecule type" value="Genomic_DNA"/>
</dbReference>
<keyword evidence="1" id="KW-0812">Transmembrane</keyword>
<dbReference type="InterPro" id="IPR002656">
    <property type="entry name" value="Acyl_transf_3_dom"/>
</dbReference>
<keyword evidence="4" id="KW-1185">Reference proteome</keyword>
<evidence type="ECO:0000313" key="3">
    <source>
        <dbReference type="EMBL" id="MBR7826362.1"/>
    </source>
</evidence>
<gene>
    <name evidence="3" type="ORF">KDK95_08620</name>
</gene>
<keyword evidence="3" id="KW-0012">Acyltransferase</keyword>